<feature type="domain" description="Protein root UVB sensitive/RUS" evidence="8">
    <location>
        <begin position="92"/>
        <end position="171"/>
    </location>
</feature>
<evidence type="ECO:0000256" key="1">
    <source>
        <dbReference type="ARBA" id="ARBA00004370"/>
    </source>
</evidence>
<dbReference type="Pfam" id="PF04884">
    <property type="entry name" value="UVB_sens_prot"/>
    <property type="match status" value="1"/>
</dbReference>
<feature type="region of interest" description="Disordered" evidence="6">
    <location>
        <begin position="1"/>
        <end position="29"/>
    </location>
</feature>
<evidence type="ECO:0000256" key="4">
    <source>
        <dbReference type="ARBA" id="ARBA00022989"/>
    </source>
</evidence>
<evidence type="ECO:0000256" key="2">
    <source>
        <dbReference type="ARBA" id="ARBA00007558"/>
    </source>
</evidence>
<accession>A0A8C8CSY5</accession>
<evidence type="ECO:0000256" key="5">
    <source>
        <dbReference type="ARBA" id="ARBA00023136"/>
    </source>
</evidence>
<dbReference type="AlphaFoldDB" id="A0A8C8CSY5"/>
<evidence type="ECO:0000256" key="3">
    <source>
        <dbReference type="ARBA" id="ARBA00022692"/>
    </source>
</evidence>
<comment type="subcellular location">
    <subcellularLocation>
        <location evidence="1">Membrane</location>
    </subcellularLocation>
</comment>
<evidence type="ECO:0000256" key="7">
    <source>
        <dbReference type="SAM" id="Phobius"/>
    </source>
</evidence>
<dbReference type="Ensembl" id="ENSOTST00005018195.2">
    <property type="protein sequence ID" value="ENSOTSP00005016705.2"/>
    <property type="gene ID" value="ENSOTSG00005008210.2"/>
</dbReference>
<reference evidence="9" key="2">
    <citation type="submission" date="2025-09" db="UniProtKB">
        <authorList>
            <consortium name="Ensembl"/>
        </authorList>
    </citation>
    <scope>IDENTIFICATION</scope>
</reference>
<dbReference type="InterPro" id="IPR054549">
    <property type="entry name" value="UVB_sens_RUS_dom"/>
</dbReference>
<reference evidence="9" key="1">
    <citation type="submission" date="2025-08" db="UniProtKB">
        <authorList>
            <consortium name="Ensembl"/>
        </authorList>
    </citation>
    <scope>IDENTIFICATION</scope>
</reference>
<comment type="similarity">
    <text evidence="2">Belongs to the RUS1 family.</text>
</comment>
<feature type="transmembrane region" description="Helical" evidence="7">
    <location>
        <begin position="72"/>
        <end position="92"/>
    </location>
</feature>
<gene>
    <name evidence="9" type="primary">HTR2A</name>
</gene>
<dbReference type="Proteomes" id="UP000694402">
    <property type="component" value="Unassembled WGS sequence"/>
</dbReference>
<evidence type="ECO:0000313" key="9">
    <source>
        <dbReference type="Ensembl" id="ENSOTSP00005016705.2"/>
    </source>
</evidence>
<proteinExistence type="inferred from homology"/>
<name>A0A8C8CSY5_ONCTS</name>
<keyword evidence="10" id="KW-1185">Reference proteome</keyword>
<organism evidence="9 10">
    <name type="scientific">Oncorhynchus tshawytscha</name>
    <name type="common">Chinook salmon</name>
    <name type="synonym">Salmo tshawytscha</name>
    <dbReference type="NCBI Taxonomy" id="74940"/>
    <lineage>
        <taxon>Eukaryota</taxon>
        <taxon>Metazoa</taxon>
        <taxon>Chordata</taxon>
        <taxon>Craniata</taxon>
        <taxon>Vertebrata</taxon>
        <taxon>Euteleostomi</taxon>
        <taxon>Actinopterygii</taxon>
        <taxon>Neopterygii</taxon>
        <taxon>Teleostei</taxon>
        <taxon>Protacanthopterygii</taxon>
        <taxon>Salmoniformes</taxon>
        <taxon>Salmonidae</taxon>
        <taxon>Salmoninae</taxon>
        <taxon>Oncorhynchus</taxon>
    </lineage>
</organism>
<feature type="transmembrane region" description="Helical" evidence="7">
    <location>
        <begin position="112"/>
        <end position="136"/>
    </location>
</feature>
<keyword evidence="3 7" id="KW-0812">Transmembrane</keyword>
<evidence type="ECO:0000256" key="6">
    <source>
        <dbReference type="SAM" id="MobiDB-lite"/>
    </source>
</evidence>
<evidence type="ECO:0000259" key="8">
    <source>
        <dbReference type="Pfam" id="PF04884"/>
    </source>
</evidence>
<keyword evidence="4 7" id="KW-1133">Transmembrane helix</keyword>
<dbReference type="PANTHER" id="PTHR12770:SF31">
    <property type="entry name" value="RUS FAMILY MEMBER 1"/>
    <property type="match status" value="1"/>
</dbReference>
<dbReference type="InterPro" id="IPR006968">
    <property type="entry name" value="RUS_fam"/>
</dbReference>
<keyword evidence="5 7" id="KW-0472">Membrane</keyword>
<evidence type="ECO:0000313" key="10">
    <source>
        <dbReference type="Proteomes" id="UP000694402"/>
    </source>
</evidence>
<protein>
    <recommendedName>
        <fullName evidence="8">Protein root UVB sensitive/RUS domain-containing protein</fullName>
    </recommendedName>
</protein>
<dbReference type="PANTHER" id="PTHR12770">
    <property type="entry name" value="RUS1 FAMILY PROTEIN C16ORF58"/>
    <property type="match status" value="1"/>
</dbReference>
<sequence length="305" mass="33252">HSGAAGLSRPFGTRGEEATGAVEEGHDPPSLSSRYPYCTFQSSLTLSLALVSVFLPQRYPESVSGDYLQNQFWVFIVCYGIIGYVNACAVFLRLVADVLNDIAMFMEILAPNFPTCFTLTSIVGVAGGATRAALTLHQARRDNMVDISAKDGSQETLVNLAGLLVSLILIPPVRSVVMETLNEARLAIVLHQYLRDGQVLGPVEANHKEPVFLGMFKPMSLSMLCYNSVIPFSSVILSLKIIGSWCMRVKLMDQIFQPFLKGKLSVTRCAQSVAVYSHRVCWDVVSGVRSAKPRVCPSPKALFGS</sequence>
<dbReference type="GeneTree" id="ENSGT00390000000050"/>
<dbReference type="GO" id="GO:0016020">
    <property type="term" value="C:membrane"/>
    <property type="evidence" value="ECO:0007669"/>
    <property type="project" value="UniProtKB-SubCell"/>
</dbReference>